<dbReference type="OrthoDB" id="377583at2157"/>
<dbReference type="KEGG" id="hrr:HZS55_16440"/>
<name>A0A7D5P4C7_9EURY</name>
<evidence type="ECO:0000313" key="2">
    <source>
        <dbReference type="Proteomes" id="UP000509667"/>
    </source>
</evidence>
<protein>
    <submittedName>
        <fullName evidence="1">Uncharacterized protein</fullName>
    </submittedName>
</protein>
<organism evidence="1 2">
    <name type="scientific">Halosimplex rubrum</name>
    <dbReference type="NCBI Taxonomy" id="869889"/>
    <lineage>
        <taxon>Archaea</taxon>
        <taxon>Methanobacteriati</taxon>
        <taxon>Methanobacteriota</taxon>
        <taxon>Stenosarchaea group</taxon>
        <taxon>Halobacteria</taxon>
        <taxon>Halobacteriales</taxon>
        <taxon>Haloarculaceae</taxon>
        <taxon>Halosimplex</taxon>
    </lineage>
</organism>
<dbReference type="RefSeq" id="WP_179908659.1">
    <property type="nucleotide sequence ID" value="NZ_CP058910.1"/>
</dbReference>
<evidence type="ECO:0000313" key="1">
    <source>
        <dbReference type="EMBL" id="QLH78781.1"/>
    </source>
</evidence>
<proteinExistence type="predicted"/>
<keyword evidence="2" id="KW-1185">Reference proteome</keyword>
<sequence>MERREFVTSATAVGVGALSGCGAIGIGGEDEDQAEIKRVKTEAESPTWDELMRRIDEWEGRSVHYPNVHVQSMREENNGSYILTVDHPDYGTPGTDSLHCDWFGDRVDSDYIDIWGTVEGTHTYSVGDENTVPDVSLVEIQPS</sequence>
<dbReference type="Proteomes" id="UP000509667">
    <property type="component" value="Chromosome"/>
</dbReference>
<reference evidence="1 2" key="1">
    <citation type="submission" date="2020-07" db="EMBL/GenBank/DDBJ databases">
        <title>Halosimplex pelagicum sp. nov. and Halosimplex rubrum sp. nov., isolated from salted brown alga Laminaria, and emended description of the genus Halosimplex.</title>
        <authorList>
            <person name="Cui H."/>
        </authorList>
    </citation>
    <scope>NUCLEOTIDE SEQUENCE [LARGE SCALE GENOMIC DNA]</scope>
    <source>
        <strain evidence="1 2">R27</strain>
    </source>
</reference>
<dbReference type="EMBL" id="CP058910">
    <property type="protein sequence ID" value="QLH78781.1"/>
    <property type="molecule type" value="Genomic_DNA"/>
</dbReference>
<dbReference type="GeneID" id="56079485"/>
<dbReference type="PROSITE" id="PS51257">
    <property type="entry name" value="PROKAR_LIPOPROTEIN"/>
    <property type="match status" value="1"/>
</dbReference>
<dbReference type="AlphaFoldDB" id="A0A7D5P4C7"/>
<accession>A0A7D5P4C7</accession>
<gene>
    <name evidence="1" type="ORF">HZS55_16440</name>
</gene>